<evidence type="ECO:0000313" key="11">
    <source>
        <dbReference type="Proteomes" id="UP000243807"/>
    </source>
</evidence>
<feature type="binding site" evidence="9">
    <location>
        <position position="178"/>
    </location>
    <ligand>
        <name>Fe cation</name>
        <dbReference type="ChEBI" id="CHEBI:24875"/>
        <label>2</label>
    </ligand>
</feature>
<dbReference type="InterPro" id="IPR009078">
    <property type="entry name" value="Ferritin-like_SF"/>
</dbReference>
<dbReference type="PANTHER" id="PTHR11237">
    <property type="entry name" value="COENZYME Q10 BIOSYNTHESIS PROTEIN 7"/>
    <property type="match status" value="1"/>
</dbReference>
<gene>
    <name evidence="9" type="primary">coq7</name>
    <name evidence="10" type="ORF">BW247_14395</name>
</gene>
<dbReference type="GO" id="GO:0006744">
    <property type="term" value="P:ubiquinone biosynthetic process"/>
    <property type="evidence" value="ECO:0007669"/>
    <property type="project" value="UniProtKB-UniRule"/>
</dbReference>
<dbReference type="EMBL" id="CP019434">
    <property type="protein sequence ID" value="APZ44135.1"/>
    <property type="molecule type" value="Genomic_DNA"/>
</dbReference>
<dbReference type="HAMAP" id="MF_01658">
    <property type="entry name" value="COQ7"/>
    <property type="match status" value="1"/>
</dbReference>
<evidence type="ECO:0000256" key="5">
    <source>
        <dbReference type="ARBA" id="ARBA00023002"/>
    </source>
</evidence>
<dbReference type="Gene3D" id="1.20.1260.10">
    <property type="match status" value="1"/>
</dbReference>
<dbReference type="NCBIfam" id="NF033656">
    <property type="entry name" value="DMQ_monoox_COQ7"/>
    <property type="match status" value="1"/>
</dbReference>
<name>A0A1P8UJY9_9GAMM</name>
<keyword evidence="8 9" id="KW-0472">Membrane</keyword>
<comment type="similarity">
    <text evidence="9">Belongs to the COQ7 family.</text>
</comment>
<dbReference type="InterPro" id="IPR047809">
    <property type="entry name" value="COQ7_proteobact"/>
</dbReference>
<feature type="binding site" evidence="9">
    <location>
        <position position="175"/>
    </location>
    <ligand>
        <name>Fe cation</name>
        <dbReference type="ChEBI" id="CHEBI:24875"/>
        <label>2</label>
    </ligand>
</feature>
<dbReference type="InterPro" id="IPR012347">
    <property type="entry name" value="Ferritin-like"/>
</dbReference>
<dbReference type="KEGG" id="afy:BW247_14395"/>
<comment type="catalytic activity">
    <reaction evidence="9">
        <text>a 5-methoxy-2-methyl-3-(all-trans-polyprenyl)benzene-1,4-diol + AH2 + O2 = a 3-demethylubiquinol + A + H2O</text>
        <dbReference type="Rhea" id="RHEA:50908"/>
        <dbReference type="Rhea" id="RHEA-COMP:10859"/>
        <dbReference type="Rhea" id="RHEA-COMP:10914"/>
        <dbReference type="ChEBI" id="CHEBI:13193"/>
        <dbReference type="ChEBI" id="CHEBI:15377"/>
        <dbReference type="ChEBI" id="CHEBI:15379"/>
        <dbReference type="ChEBI" id="CHEBI:17499"/>
        <dbReference type="ChEBI" id="CHEBI:84167"/>
        <dbReference type="ChEBI" id="CHEBI:84422"/>
        <dbReference type="EC" id="1.14.99.60"/>
    </reaction>
</comment>
<comment type="cofactor">
    <cofactor evidence="9">
        <name>Fe cation</name>
        <dbReference type="ChEBI" id="CHEBI:24875"/>
    </cofactor>
    <text evidence="9">Binds 2 iron ions per subunit.</text>
</comment>
<dbReference type="GO" id="GO:0005886">
    <property type="term" value="C:plasma membrane"/>
    <property type="evidence" value="ECO:0007669"/>
    <property type="project" value="UniProtKB-SubCell"/>
</dbReference>
<dbReference type="GO" id="GO:0008682">
    <property type="term" value="F:3-demethoxyubiquinol 3-hydroxylase activity"/>
    <property type="evidence" value="ECO:0007669"/>
    <property type="project" value="UniProtKB-EC"/>
</dbReference>
<dbReference type="STRING" id="1765967.BW247_14395"/>
<keyword evidence="2 9" id="KW-1003">Cell membrane</keyword>
<keyword evidence="7 9" id="KW-0503">Monooxygenase</keyword>
<evidence type="ECO:0000256" key="6">
    <source>
        <dbReference type="ARBA" id="ARBA00023004"/>
    </source>
</evidence>
<comment type="subcellular location">
    <subcellularLocation>
        <location evidence="9">Cell membrane</location>
        <topology evidence="9">Peripheral membrane protein</topology>
    </subcellularLocation>
</comment>
<feature type="binding site" evidence="9">
    <location>
        <position position="91"/>
    </location>
    <ligand>
        <name>Fe cation</name>
        <dbReference type="ChEBI" id="CHEBI:24875"/>
        <label>1</label>
    </ligand>
</feature>
<proteinExistence type="inferred from homology"/>
<evidence type="ECO:0000256" key="4">
    <source>
        <dbReference type="ARBA" id="ARBA00022723"/>
    </source>
</evidence>
<keyword evidence="10" id="KW-0830">Ubiquinone</keyword>
<feature type="binding site" evidence="9">
    <location>
        <position position="91"/>
    </location>
    <ligand>
        <name>Fe cation</name>
        <dbReference type="ChEBI" id="CHEBI:24875"/>
        <label>2</label>
    </ligand>
</feature>
<protein>
    <recommendedName>
        <fullName evidence="9">3-demethoxyubiquinol 3-hydroxylase</fullName>
        <shortName evidence="9">DMQ hydroxylase</shortName>
        <ecNumber evidence="9">1.14.99.60</ecNumber>
    </recommendedName>
    <alternativeName>
        <fullName evidence="9">2-nonaprenyl-3-methyl-6-methoxy-1,4-benzoquinol hydroxylase</fullName>
    </alternativeName>
</protein>
<organism evidence="10 11">
    <name type="scientific">Acidihalobacter ferrooxydans</name>
    <dbReference type="NCBI Taxonomy" id="1765967"/>
    <lineage>
        <taxon>Bacteria</taxon>
        <taxon>Pseudomonadati</taxon>
        <taxon>Pseudomonadota</taxon>
        <taxon>Gammaproteobacteria</taxon>
        <taxon>Chromatiales</taxon>
        <taxon>Ectothiorhodospiraceae</taxon>
        <taxon>Acidihalobacter</taxon>
    </lineage>
</organism>
<dbReference type="PANTHER" id="PTHR11237:SF4">
    <property type="entry name" value="5-DEMETHOXYUBIQUINONE HYDROXYLASE, MITOCHONDRIAL"/>
    <property type="match status" value="1"/>
</dbReference>
<dbReference type="Pfam" id="PF03232">
    <property type="entry name" value="COQ7"/>
    <property type="match status" value="1"/>
</dbReference>
<keyword evidence="5 9" id="KW-0560">Oxidoreductase</keyword>
<feature type="binding site" evidence="9">
    <location>
        <position position="61"/>
    </location>
    <ligand>
        <name>Fe cation</name>
        <dbReference type="ChEBI" id="CHEBI:24875"/>
        <label>1</label>
    </ligand>
</feature>
<reference evidence="10 11" key="1">
    <citation type="submission" date="2017-01" db="EMBL/GenBank/DDBJ databases">
        <title>Draft sequence of Acidihalobacter ferrooxidans strain DSM 14175 (strain V8).</title>
        <authorList>
            <person name="Khaleque H.N."/>
            <person name="Ramsay J.P."/>
            <person name="Murphy R.J.T."/>
            <person name="Kaksonen A.H."/>
            <person name="Boxall N.J."/>
            <person name="Watkin E.L.J."/>
        </authorList>
    </citation>
    <scope>NUCLEOTIDE SEQUENCE [LARGE SCALE GENOMIC DNA]</scope>
    <source>
        <strain evidence="10 11">V8</strain>
    </source>
</reference>
<dbReference type="CDD" id="cd01042">
    <property type="entry name" value="DMQH"/>
    <property type="match status" value="1"/>
</dbReference>
<dbReference type="InterPro" id="IPR011566">
    <property type="entry name" value="Ubq_synth_Coq7"/>
</dbReference>
<keyword evidence="11" id="KW-1185">Reference proteome</keyword>
<comment type="function">
    <text evidence="9">Catalyzes the hydroxylation of 2-nonaprenyl-3-methyl-6-methoxy-1,4-benzoquinol during ubiquinone biosynthesis.</text>
</comment>
<evidence type="ECO:0000313" key="10">
    <source>
        <dbReference type="EMBL" id="APZ44135.1"/>
    </source>
</evidence>
<feature type="binding site" evidence="9">
    <location>
        <position position="143"/>
    </location>
    <ligand>
        <name>Fe cation</name>
        <dbReference type="ChEBI" id="CHEBI:24875"/>
        <label>2</label>
    </ligand>
</feature>
<dbReference type="SUPFAM" id="SSF47240">
    <property type="entry name" value="Ferritin-like"/>
    <property type="match status" value="1"/>
</dbReference>
<evidence type="ECO:0000256" key="8">
    <source>
        <dbReference type="ARBA" id="ARBA00023136"/>
    </source>
</evidence>
<dbReference type="AlphaFoldDB" id="A0A1P8UJY9"/>
<comment type="pathway">
    <text evidence="1 9">Cofactor biosynthesis; ubiquinone biosynthesis.</text>
</comment>
<evidence type="ECO:0000256" key="7">
    <source>
        <dbReference type="ARBA" id="ARBA00023033"/>
    </source>
</evidence>
<dbReference type="GO" id="GO:0046872">
    <property type="term" value="F:metal ion binding"/>
    <property type="evidence" value="ECO:0007669"/>
    <property type="project" value="UniProtKB-KW"/>
</dbReference>
<dbReference type="EC" id="1.14.99.60" evidence="9"/>
<dbReference type="UniPathway" id="UPA00232"/>
<dbReference type="Proteomes" id="UP000243807">
    <property type="component" value="Chromosome"/>
</dbReference>
<keyword evidence="3 9" id="KW-0831">Ubiquinone biosynthesis</keyword>
<keyword evidence="6 9" id="KW-0408">Iron</keyword>
<accession>A0A1P8UJY9</accession>
<feature type="binding site" evidence="9">
    <location>
        <position position="175"/>
    </location>
    <ligand>
        <name>Fe cation</name>
        <dbReference type="ChEBI" id="CHEBI:24875"/>
        <label>1</label>
    </ligand>
</feature>
<evidence type="ECO:0000256" key="9">
    <source>
        <dbReference type="HAMAP-Rule" id="MF_01658"/>
    </source>
</evidence>
<evidence type="ECO:0000256" key="3">
    <source>
        <dbReference type="ARBA" id="ARBA00022688"/>
    </source>
</evidence>
<keyword evidence="4 9" id="KW-0479">Metal-binding</keyword>
<feature type="binding site" evidence="9">
    <location>
        <position position="94"/>
    </location>
    <ligand>
        <name>Fe cation</name>
        <dbReference type="ChEBI" id="CHEBI:24875"/>
        <label>1</label>
    </ligand>
</feature>
<evidence type="ECO:0000256" key="2">
    <source>
        <dbReference type="ARBA" id="ARBA00022475"/>
    </source>
</evidence>
<evidence type="ECO:0000256" key="1">
    <source>
        <dbReference type="ARBA" id="ARBA00004749"/>
    </source>
</evidence>
<sequence>MRTLSPIDRLIDELDHSLRTLYGTPYTTARPDPAEGFEEAQLSDAERALAGDLLRVDHAGEVSAQGLYRGQALTARDAQTRAQMAQSALEENDHLQWCEARLDALGTHKSLLGPFWYWGSYGIGACAGLLGDRWSLGFIDETEQQVVRHLSDHLDRLPAEDHKSRAVLEQMREDETHHAHKARAAGGATLPWPARKLMHAVSRVMTTAASRI</sequence>